<evidence type="ECO:0000313" key="2">
    <source>
        <dbReference type="EMBL" id="CCX04422.1"/>
    </source>
</evidence>
<name>U4KU49_PYROM</name>
<accession>U4KU49</accession>
<evidence type="ECO:0000256" key="1">
    <source>
        <dbReference type="SAM" id="MobiDB-lite"/>
    </source>
</evidence>
<sequence>MQGLSWYSPRQKKANQPSCKIVDRPAGRYFPWDRSRLRHTRMATEIRDYPISIQRREDSDVMGSPGNCGLLLPYSRQVETNMQGPYPGTSWQLARRGDATQILLSGDQK</sequence>
<dbReference type="AlphaFoldDB" id="U4KU49"/>
<organism evidence="2 3">
    <name type="scientific">Pyronema omphalodes (strain CBS 100304)</name>
    <name type="common">Pyronema confluens</name>
    <dbReference type="NCBI Taxonomy" id="1076935"/>
    <lineage>
        <taxon>Eukaryota</taxon>
        <taxon>Fungi</taxon>
        <taxon>Dikarya</taxon>
        <taxon>Ascomycota</taxon>
        <taxon>Pezizomycotina</taxon>
        <taxon>Pezizomycetes</taxon>
        <taxon>Pezizales</taxon>
        <taxon>Pyronemataceae</taxon>
        <taxon>Pyronema</taxon>
    </lineage>
</organism>
<protein>
    <submittedName>
        <fullName evidence="2">Uncharacterized protein</fullName>
    </submittedName>
</protein>
<dbReference type="Proteomes" id="UP000018144">
    <property type="component" value="Unassembled WGS sequence"/>
</dbReference>
<keyword evidence="3" id="KW-1185">Reference proteome</keyword>
<reference evidence="2 3" key="1">
    <citation type="journal article" date="2013" name="PLoS Genet.">
        <title>The genome and development-dependent transcriptomes of Pyronema confluens: a window into fungal evolution.</title>
        <authorList>
            <person name="Traeger S."/>
            <person name="Altegoer F."/>
            <person name="Freitag M."/>
            <person name="Gabaldon T."/>
            <person name="Kempken F."/>
            <person name="Kumar A."/>
            <person name="Marcet-Houben M."/>
            <person name="Poggeler S."/>
            <person name="Stajich J.E."/>
            <person name="Nowrousian M."/>
        </authorList>
    </citation>
    <scope>NUCLEOTIDE SEQUENCE [LARGE SCALE GENOMIC DNA]</scope>
    <source>
        <strain evidence="3">CBS 100304</strain>
        <tissue evidence="2">Vegetative mycelium</tissue>
    </source>
</reference>
<evidence type="ECO:0000313" key="3">
    <source>
        <dbReference type="Proteomes" id="UP000018144"/>
    </source>
</evidence>
<feature type="region of interest" description="Disordered" evidence="1">
    <location>
        <begin position="1"/>
        <end position="20"/>
    </location>
</feature>
<gene>
    <name evidence="2" type="ORF">PCON_02038</name>
</gene>
<proteinExistence type="predicted"/>
<dbReference type="EMBL" id="HF935203">
    <property type="protein sequence ID" value="CCX04422.1"/>
    <property type="molecule type" value="Genomic_DNA"/>
</dbReference>